<evidence type="ECO:0000256" key="8">
    <source>
        <dbReference type="ARBA" id="ARBA00068031"/>
    </source>
</evidence>
<dbReference type="PANTHER" id="PTHR42908">
    <property type="entry name" value="TRANSLATION ELONGATION FACTOR-RELATED"/>
    <property type="match status" value="1"/>
</dbReference>
<dbReference type="NCBIfam" id="TIGR00231">
    <property type="entry name" value="small_GTP"/>
    <property type="match status" value="1"/>
</dbReference>
<dbReference type="Gene3D" id="2.40.30.10">
    <property type="entry name" value="Translation factors"/>
    <property type="match status" value="1"/>
</dbReference>
<keyword evidence="3" id="KW-0690">Ribosome biogenesis</keyword>
<comment type="subcellular location">
    <subcellularLocation>
        <location evidence="1">Cytoplasm</location>
    </subcellularLocation>
</comment>
<dbReference type="CDD" id="cd04096">
    <property type="entry name" value="eEF2_snRNP_like_C"/>
    <property type="match status" value="1"/>
</dbReference>
<evidence type="ECO:0000313" key="13">
    <source>
        <dbReference type="Proteomes" id="UP001358614"/>
    </source>
</evidence>
<keyword evidence="6" id="KW-0342">GTP-binding</keyword>
<dbReference type="GO" id="GO:0042256">
    <property type="term" value="P:cytosolic ribosome assembly"/>
    <property type="evidence" value="ECO:0007669"/>
    <property type="project" value="TreeGrafter"/>
</dbReference>
<dbReference type="Proteomes" id="UP001358614">
    <property type="component" value="Chromosome 1"/>
</dbReference>
<evidence type="ECO:0000313" key="12">
    <source>
        <dbReference type="EMBL" id="WWD02768.1"/>
    </source>
</evidence>
<dbReference type="SUPFAM" id="SSF50447">
    <property type="entry name" value="Translation proteins"/>
    <property type="match status" value="1"/>
</dbReference>
<dbReference type="InterPro" id="IPR009000">
    <property type="entry name" value="Transl_B-barrel_sf"/>
</dbReference>
<keyword evidence="5" id="KW-0378">Hydrolase</keyword>
<dbReference type="GO" id="GO:0005829">
    <property type="term" value="C:cytosol"/>
    <property type="evidence" value="ECO:0007669"/>
    <property type="project" value="TreeGrafter"/>
</dbReference>
<dbReference type="InterPro" id="IPR035647">
    <property type="entry name" value="EFG_III/V"/>
</dbReference>
<feature type="compositionally biased region" description="Acidic residues" evidence="10">
    <location>
        <begin position="211"/>
        <end position="222"/>
    </location>
</feature>
<dbReference type="Gene3D" id="3.40.50.300">
    <property type="entry name" value="P-loop containing nucleotide triphosphate hydrolases"/>
    <property type="match status" value="1"/>
</dbReference>
<dbReference type="FunFam" id="3.30.70.870:FF:000002">
    <property type="entry name" value="Translation elongation factor 2"/>
    <property type="match status" value="1"/>
</dbReference>
<dbReference type="GO" id="GO:0043022">
    <property type="term" value="F:ribosome binding"/>
    <property type="evidence" value="ECO:0007669"/>
    <property type="project" value="TreeGrafter"/>
</dbReference>
<dbReference type="SUPFAM" id="SSF54211">
    <property type="entry name" value="Ribosomal protein S5 domain 2-like"/>
    <property type="match status" value="1"/>
</dbReference>
<dbReference type="CDD" id="cd01681">
    <property type="entry name" value="aeEF2_snRNP_like_IV"/>
    <property type="match status" value="1"/>
</dbReference>
<dbReference type="CDD" id="cd16268">
    <property type="entry name" value="EF2_II"/>
    <property type="match status" value="1"/>
</dbReference>
<dbReference type="InterPro" id="IPR014721">
    <property type="entry name" value="Ribsml_uS5_D2-typ_fold_subgr"/>
</dbReference>
<dbReference type="Gene3D" id="3.30.70.240">
    <property type="match status" value="1"/>
</dbReference>
<dbReference type="GO" id="GO:0005525">
    <property type="term" value="F:GTP binding"/>
    <property type="evidence" value="ECO:0007669"/>
    <property type="project" value="UniProtKB-KW"/>
</dbReference>
<feature type="domain" description="Tr-type G" evidence="11">
    <location>
        <begin position="10"/>
        <end position="276"/>
    </location>
</feature>
<dbReference type="CDD" id="cd01885">
    <property type="entry name" value="EF2"/>
    <property type="match status" value="1"/>
</dbReference>
<dbReference type="Gene3D" id="3.30.70.870">
    <property type="entry name" value="Elongation Factor G (Translational Gtpase), domain 3"/>
    <property type="match status" value="1"/>
</dbReference>
<comment type="catalytic activity">
    <reaction evidence="7">
        <text>GTP + H2O = GDP + phosphate + H(+)</text>
        <dbReference type="Rhea" id="RHEA:19669"/>
        <dbReference type="ChEBI" id="CHEBI:15377"/>
        <dbReference type="ChEBI" id="CHEBI:15378"/>
        <dbReference type="ChEBI" id="CHEBI:37565"/>
        <dbReference type="ChEBI" id="CHEBI:43474"/>
        <dbReference type="ChEBI" id="CHEBI:58189"/>
    </reaction>
</comment>
<dbReference type="PRINTS" id="PR00315">
    <property type="entry name" value="ELONGATNFCT"/>
</dbReference>
<dbReference type="Pfam" id="PF25118">
    <property type="entry name" value="EFL1"/>
    <property type="match status" value="1"/>
</dbReference>
<gene>
    <name evidence="12" type="ORF">V865_000810</name>
</gene>
<evidence type="ECO:0000256" key="7">
    <source>
        <dbReference type="ARBA" id="ARBA00048548"/>
    </source>
</evidence>
<dbReference type="Pfam" id="PF14492">
    <property type="entry name" value="EFG_III"/>
    <property type="match status" value="1"/>
</dbReference>
<dbReference type="GO" id="GO:0003924">
    <property type="term" value="F:GTPase activity"/>
    <property type="evidence" value="ECO:0007669"/>
    <property type="project" value="InterPro"/>
</dbReference>
<sequence>MSQSFAVPLANTRNVTIVAHVDHGKTSFADSLLSSNNIISSRMAGKLRFLDSREDEQERGITMESSAVSLRFDMNRIGPDGTASTSKHLCNVIDTPGHVDFASEVSTASRLCDGALVLVDCWEGVCTQTIAVLRQAWVDRLRPLLVINKIDRLITELQMSPSEAYHHLSQLIEQVNAVMGSFYASERMEDDLRWREEREKRLAARKSAQEEQNDINTEENDDLLDKEFEEKEDEDIYFAPDRGNVLFASAIDGWAFRLGKFARLYAEKLKIKESNLRRVLWGDWYLDPKTKRVVGRKKLAGRNLKPLFVQFVLENIWRVYDTVLNQHDPEATQKIVTALGVRVTPRDIRSKDTRNLLNIIMQQWLPLSTATFQAVIDVIPSPSDAQAIRLPFMLHPEKAAASNTALTASNELEKGLYGCDQSEKANVVAYVSKMFAVERSELPEFKPKEMTAEEMRQRGKEEREKRAALLASRQEIASTANGVPLPENGEDLIKPLDAISLIDKGTENPLIPIDESSEVLLGFSRIFSGVLKRNTPLIATLPKYENELGPTHPRNAKHVFKVVTRDLYMMMGRELVSVEEVPAGHVCAIGGLERVVPRSATLWAPSAQGVEDLKEDTELVNLAGVNLLSAPIVRVALEPENPSDMPKLIRGLQILNQADPCAEYLVQETGEHVIITAGEIHLQRCIKDLQERFAKCPIQQSAVIVPFRESAVKAPDMLPPKTAGAPRGTINGSILNGLVTFTVRAIPLPPAIMEFLLSHISTIGSMLVQKRDQSNEDEENQEERDAGEGGAEQSRILTPEQFWSELEGLMNKAGGDWAGAADRVWSFGPKRMGANVLLDPAGKRQLRLRGKEKLFADARAEGQSADAALQTADNALAQDQLAAIASANEADDSARAELRLLRDFENSIEAGFQMATFQGPLCSEPVVGMAWVVENVELNKEEFESEQGKGRTAAVTGALISSVRDACRAGMLDWSPRIKLAMYTCDIQASTDVLGKVYAVVARRRGRIVSEEMKEGTSFFTIRAMLPVVESFGFADEIRKRTSGAASPQLIFSGFETLDQDPFWVPTTQEELEDLGEKADRANVAKGYVDGVRKRKGMFVEKKIVEFAEKQRTLKK</sequence>
<proteinExistence type="predicted"/>
<dbReference type="KEGG" id="ker:91099614"/>
<evidence type="ECO:0000256" key="6">
    <source>
        <dbReference type="ARBA" id="ARBA00023134"/>
    </source>
</evidence>
<dbReference type="AlphaFoldDB" id="A0AAX4KBD2"/>
<evidence type="ECO:0000256" key="10">
    <source>
        <dbReference type="SAM" id="MobiDB-lite"/>
    </source>
</evidence>
<dbReference type="InterPro" id="IPR005225">
    <property type="entry name" value="Small_GTP-bd"/>
</dbReference>
<dbReference type="SUPFAM" id="SSF54980">
    <property type="entry name" value="EF-G C-terminal domain-like"/>
    <property type="match status" value="2"/>
</dbReference>
<dbReference type="GeneID" id="91099614"/>
<keyword evidence="2" id="KW-0963">Cytoplasm</keyword>
<evidence type="ECO:0000256" key="4">
    <source>
        <dbReference type="ARBA" id="ARBA00022741"/>
    </source>
</evidence>
<dbReference type="Gene3D" id="3.30.230.10">
    <property type="match status" value="1"/>
</dbReference>
<dbReference type="PANTHER" id="PTHR42908:SF3">
    <property type="entry name" value="ELONGATION FACTOR-LIKE GTPASE 1"/>
    <property type="match status" value="1"/>
</dbReference>
<dbReference type="RefSeq" id="XP_066080735.1">
    <property type="nucleotide sequence ID" value="XM_066224638.1"/>
</dbReference>
<dbReference type="InterPro" id="IPR000795">
    <property type="entry name" value="T_Tr_GTP-bd_dom"/>
</dbReference>
<dbReference type="EMBL" id="CP144089">
    <property type="protein sequence ID" value="WWD02768.1"/>
    <property type="molecule type" value="Genomic_DNA"/>
</dbReference>
<organism evidence="12 13">
    <name type="scientific">Kwoniella europaea PYCC6329</name>
    <dbReference type="NCBI Taxonomy" id="1423913"/>
    <lineage>
        <taxon>Eukaryota</taxon>
        <taxon>Fungi</taxon>
        <taxon>Dikarya</taxon>
        <taxon>Basidiomycota</taxon>
        <taxon>Agaricomycotina</taxon>
        <taxon>Tremellomycetes</taxon>
        <taxon>Tremellales</taxon>
        <taxon>Cryptococcaceae</taxon>
        <taxon>Kwoniella</taxon>
    </lineage>
</organism>
<dbReference type="InterPro" id="IPR056752">
    <property type="entry name" value="EFL1"/>
</dbReference>
<dbReference type="InterPro" id="IPR041095">
    <property type="entry name" value="EFG_II"/>
</dbReference>
<dbReference type="CDD" id="cd16261">
    <property type="entry name" value="EF2_snRNP_III"/>
    <property type="match status" value="1"/>
</dbReference>
<feature type="region of interest" description="Disordered" evidence="10">
    <location>
        <begin position="203"/>
        <end position="223"/>
    </location>
</feature>
<evidence type="ECO:0000256" key="3">
    <source>
        <dbReference type="ARBA" id="ARBA00022517"/>
    </source>
</evidence>
<dbReference type="SMART" id="SM00838">
    <property type="entry name" value="EFG_C"/>
    <property type="match status" value="1"/>
</dbReference>
<protein>
    <recommendedName>
        <fullName evidence="8">Ribosome assembly protein 1</fullName>
    </recommendedName>
    <alternativeName>
        <fullName evidence="9">Elongation factor-like 1</fullName>
    </alternativeName>
</protein>
<dbReference type="FunFam" id="3.40.50.300:FF:000746">
    <property type="entry name" value="Ribosome assembly protein 1"/>
    <property type="match status" value="1"/>
</dbReference>
<dbReference type="GO" id="GO:1990904">
    <property type="term" value="C:ribonucleoprotein complex"/>
    <property type="evidence" value="ECO:0007669"/>
    <property type="project" value="TreeGrafter"/>
</dbReference>
<feature type="region of interest" description="Disordered" evidence="10">
    <location>
        <begin position="768"/>
        <end position="795"/>
    </location>
</feature>
<accession>A0AAX4KBD2</accession>
<dbReference type="FunFam" id="3.90.1430.10:FF:000002">
    <property type="entry name" value="Elongation factor like GTPase 1"/>
    <property type="match status" value="1"/>
</dbReference>
<dbReference type="PROSITE" id="PS51722">
    <property type="entry name" value="G_TR_2"/>
    <property type="match status" value="1"/>
</dbReference>
<dbReference type="FunFam" id="3.30.70.240:FF:000006">
    <property type="entry name" value="Elongation factor like GTPase 1"/>
    <property type="match status" value="1"/>
</dbReference>
<dbReference type="Pfam" id="PF00009">
    <property type="entry name" value="GTP_EFTU"/>
    <property type="match status" value="1"/>
</dbReference>
<reference evidence="12 13" key="1">
    <citation type="submission" date="2024-01" db="EMBL/GenBank/DDBJ databases">
        <title>Comparative genomics of Cryptococcus and Kwoniella reveals pathogenesis evolution and contrasting modes of karyotype evolution via chromosome fusion or intercentromeric recombination.</title>
        <authorList>
            <person name="Coelho M.A."/>
            <person name="David-Palma M."/>
            <person name="Shea T."/>
            <person name="Bowers K."/>
            <person name="McGinley-Smith S."/>
            <person name="Mohammad A.W."/>
            <person name="Gnirke A."/>
            <person name="Yurkov A.M."/>
            <person name="Nowrousian M."/>
            <person name="Sun S."/>
            <person name="Cuomo C.A."/>
            <person name="Heitman J."/>
        </authorList>
    </citation>
    <scope>NUCLEOTIDE SEQUENCE [LARGE SCALE GENOMIC DNA]</scope>
    <source>
        <strain evidence="12 13">PYCC6329</strain>
    </source>
</reference>
<dbReference type="InterPro" id="IPR000640">
    <property type="entry name" value="EFG_V-like"/>
</dbReference>
<evidence type="ECO:0000256" key="5">
    <source>
        <dbReference type="ARBA" id="ARBA00022801"/>
    </source>
</evidence>
<keyword evidence="4" id="KW-0547">Nucleotide-binding</keyword>
<keyword evidence="13" id="KW-1185">Reference proteome</keyword>
<dbReference type="InterPro" id="IPR020568">
    <property type="entry name" value="Ribosomal_Su5_D2-typ_SF"/>
</dbReference>
<evidence type="ECO:0000256" key="1">
    <source>
        <dbReference type="ARBA" id="ARBA00004496"/>
    </source>
</evidence>
<evidence type="ECO:0000259" key="11">
    <source>
        <dbReference type="PROSITE" id="PS51722"/>
    </source>
</evidence>
<dbReference type="SUPFAM" id="SSF52540">
    <property type="entry name" value="P-loop containing nucleoside triphosphate hydrolases"/>
    <property type="match status" value="1"/>
</dbReference>
<evidence type="ECO:0000256" key="9">
    <source>
        <dbReference type="ARBA" id="ARBA00081809"/>
    </source>
</evidence>
<dbReference type="Pfam" id="PF00679">
    <property type="entry name" value="EFG_C"/>
    <property type="match status" value="1"/>
</dbReference>
<name>A0AAX4KBD2_9TREE</name>
<dbReference type="InterPro" id="IPR027417">
    <property type="entry name" value="P-loop_NTPase"/>
</dbReference>
<dbReference type="Gene3D" id="3.90.1430.10">
    <property type="entry name" value="Yeast translation eEF2 (G' domain)"/>
    <property type="match status" value="1"/>
</dbReference>
<evidence type="ECO:0000256" key="2">
    <source>
        <dbReference type="ARBA" id="ARBA00022490"/>
    </source>
</evidence>